<dbReference type="GO" id="GO:0019005">
    <property type="term" value="C:SCF ubiquitin ligase complex"/>
    <property type="evidence" value="ECO:0000318"/>
    <property type="project" value="GO_Central"/>
</dbReference>
<evidence type="ECO:0000313" key="1">
    <source>
        <dbReference type="EMBL" id="KCW57944.1"/>
    </source>
</evidence>
<dbReference type="EMBL" id="KK198760">
    <property type="protein sequence ID" value="KCW57944.1"/>
    <property type="molecule type" value="Genomic_DNA"/>
</dbReference>
<dbReference type="Gene3D" id="3.80.10.10">
    <property type="entry name" value="Ribonuclease Inhibitor"/>
    <property type="match status" value="3"/>
</dbReference>
<dbReference type="OMA" id="MERETMD"/>
<dbReference type="SUPFAM" id="SSF81383">
    <property type="entry name" value="F-box domain"/>
    <property type="match status" value="1"/>
</dbReference>
<name>A0A059AW41_EUCGR</name>
<dbReference type="InParanoid" id="A0A059AW41"/>
<dbReference type="AlphaFoldDB" id="A0A059AW41"/>
<sequence length="390" mass="42295">MEDLSGNRPASIMQLPDDCLIFIFQRLKSSNDRASFGLTCRRLLHVQNISRRSLQFDCSFTLLKLSPSYPNLNVNSFHLNRLLARFQHLQSLSLSGCTELPDSGLTPLRSYGSSIQSLYLDGCLKITDHGVSAIAAGCRSLNVISLYRCNITDVGLETLASGCSDLQNVNLTYCSCISDRGLRALSEGCRNLRAIKISHCSGDVTGVGIRGCSPTLIHVDAESCNLDAEGIRGIMSGGGLEYLNIGSVGCGHGPDCFVTIGSGFAQRLKVLNLRLCRSIGNESAAAIARGCPLLQEWNLASCHGVKTPGWQAVGLHCNNLEKLHVNRCQNLCDLGLEALRRGCKKLAVLYIGRGARVSGLAIELFKMQRNSVEMKDEEVTCLAPERAASW</sequence>
<dbReference type="GO" id="GO:0031146">
    <property type="term" value="P:SCF-dependent proteasomal ubiquitin-dependent protein catabolic process"/>
    <property type="evidence" value="ECO:0000318"/>
    <property type="project" value="GO_Central"/>
</dbReference>
<dbReference type="eggNOG" id="KOG1947">
    <property type="taxonomic scope" value="Eukaryota"/>
</dbReference>
<reference evidence="1" key="1">
    <citation type="submission" date="2013-07" db="EMBL/GenBank/DDBJ databases">
        <title>The genome of Eucalyptus grandis.</title>
        <authorList>
            <person name="Schmutz J."/>
            <person name="Hayes R."/>
            <person name="Myburg A."/>
            <person name="Tuskan G."/>
            <person name="Grattapaglia D."/>
            <person name="Rokhsar D.S."/>
        </authorList>
    </citation>
    <scope>NUCLEOTIDE SEQUENCE</scope>
    <source>
        <tissue evidence="1">Leaf extractions</tissue>
    </source>
</reference>
<evidence type="ECO:0008006" key="2">
    <source>
        <dbReference type="Google" id="ProtNLM"/>
    </source>
</evidence>
<dbReference type="Gene3D" id="1.20.1280.50">
    <property type="match status" value="1"/>
</dbReference>
<dbReference type="Gramene" id="KCW57944">
    <property type="protein sequence ID" value="KCW57944"/>
    <property type="gene ID" value="EUGRSUZ_H00683"/>
</dbReference>
<dbReference type="InterPro" id="IPR032675">
    <property type="entry name" value="LRR_dom_sf"/>
</dbReference>
<dbReference type="KEGG" id="egr:104456458"/>
<dbReference type="InterPro" id="IPR006553">
    <property type="entry name" value="Leu-rich_rpt_Cys-con_subtyp"/>
</dbReference>
<organism evidence="1">
    <name type="scientific">Eucalyptus grandis</name>
    <name type="common">Flooded gum</name>
    <dbReference type="NCBI Taxonomy" id="71139"/>
    <lineage>
        <taxon>Eukaryota</taxon>
        <taxon>Viridiplantae</taxon>
        <taxon>Streptophyta</taxon>
        <taxon>Embryophyta</taxon>
        <taxon>Tracheophyta</taxon>
        <taxon>Spermatophyta</taxon>
        <taxon>Magnoliopsida</taxon>
        <taxon>eudicotyledons</taxon>
        <taxon>Gunneridae</taxon>
        <taxon>Pentapetalae</taxon>
        <taxon>rosids</taxon>
        <taxon>malvids</taxon>
        <taxon>Myrtales</taxon>
        <taxon>Myrtaceae</taxon>
        <taxon>Myrtoideae</taxon>
        <taxon>Eucalypteae</taxon>
        <taxon>Eucalyptus</taxon>
    </lineage>
</organism>
<dbReference type="PANTHER" id="PTHR13318">
    <property type="entry name" value="PARTNER OF PAIRED, ISOFORM B-RELATED"/>
    <property type="match status" value="1"/>
</dbReference>
<dbReference type="PANTHER" id="PTHR13318:SF105">
    <property type="entry name" value="F-BOX_LRR-REPEAT PROTEIN 3"/>
    <property type="match status" value="1"/>
</dbReference>
<dbReference type="FunCoup" id="A0A059AW41">
    <property type="interactions" value="1230"/>
</dbReference>
<dbReference type="OrthoDB" id="550575at2759"/>
<dbReference type="Pfam" id="PF13516">
    <property type="entry name" value="LRR_6"/>
    <property type="match status" value="5"/>
</dbReference>
<dbReference type="STRING" id="71139.A0A059AW41"/>
<dbReference type="SUPFAM" id="SSF52047">
    <property type="entry name" value="RNI-like"/>
    <property type="match status" value="1"/>
</dbReference>
<proteinExistence type="predicted"/>
<dbReference type="InterPro" id="IPR036047">
    <property type="entry name" value="F-box-like_dom_sf"/>
</dbReference>
<gene>
    <name evidence="1" type="ORF">EUGRSUZ_H00683</name>
</gene>
<dbReference type="SMART" id="SM00367">
    <property type="entry name" value="LRR_CC"/>
    <property type="match status" value="7"/>
</dbReference>
<dbReference type="InterPro" id="IPR001611">
    <property type="entry name" value="Leu-rich_rpt"/>
</dbReference>
<accession>A0A059AW41</accession>
<protein>
    <recommendedName>
        <fullName evidence="2">F-box domain-containing protein</fullName>
    </recommendedName>
</protein>